<protein>
    <recommendedName>
        <fullName evidence="1">non-specific serine/threonine protein kinase</fullName>
        <ecNumber evidence="1">2.7.11.1</ecNumber>
    </recommendedName>
</protein>
<evidence type="ECO:0000256" key="2">
    <source>
        <dbReference type="ARBA" id="ARBA00022490"/>
    </source>
</evidence>
<dbReference type="PANTHER" id="PTHR24348:SF65">
    <property type="entry name" value="SERINE_THREONINE-PROTEIN KINASE ULK3"/>
    <property type="match status" value="1"/>
</dbReference>
<name>A0A8F2IFI0_DUGJA</name>
<evidence type="ECO:0000256" key="6">
    <source>
        <dbReference type="ARBA" id="ARBA00022777"/>
    </source>
</evidence>
<dbReference type="InterPro" id="IPR017441">
    <property type="entry name" value="Protein_kinase_ATP_BS"/>
</dbReference>
<dbReference type="InterPro" id="IPR011009">
    <property type="entry name" value="Kinase-like_dom_sf"/>
</dbReference>
<dbReference type="InterPro" id="IPR008271">
    <property type="entry name" value="Ser/Thr_kinase_AS"/>
</dbReference>
<evidence type="ECO:0000256" key="3">
    <source>
        <dbReference type="ARBA" id="ARBA00022527"/>
    </source>
</evidence>
<dbReference type="GO" id="GO:0005776">
    <property type="term" value="C:autophagosome"/>
    <property type="evidence" value="ECO:0007669"/>
    <property type="project" value="TreeGrafter"/>
</dbReference>
<dbReference type="Pfam" id="PF00069">
    <property type="entry name" value="Pkinase"/>
    <property type="match status" value="1"/>
</dbReference>
<evidence type="ECO:0000256" key="1">
    <source>
        <dbReference type="ARBA" id="ARBA00012513"/>
    </source>
</evidence>
<keyword evidence="11" id="KW-0175">Coiled coil</keyword>
<comment type="catalytic activity">
    <reaction evidence="8">
        <text>L-threonyl-[protein] + ATP = O-phospho-L-threonyl-[protein] + ADP + H(+)</text>
        <dbReference type="Rhea" id="RHEA:46608"/>
        <dbReference type="Rhea" id="RHEA-COMP:11060"/>
        <dbReference type="Rhea" id="RHEA-COMP:11605"/>
        <dbReference type="ChEBI" id="CHEBI:15378"/>
        <dbReference type="ChEBI" id="CHEBI:30013"/>
        <dbReference type="ChEBI" id="CHEBI:30616"/>
        <dbReference type="ChEBI" id="CHEBI:61977"/>
        <dbReference type="ChEBI" id="CHEBI:456216"/>
        <dbReference type="EC" id="2.7.11.1"/>
    </reaction>
</comment>
<evidence type="ECO:0000256" key="8">
    <source>
        <dbReference type="ARBA" id="ARBA00047899"/>
    </source>
</evidence>
<dbReference type="PROSITE" id="PS00107">
    <property type="entry name" value="PROTEIN_KINASE_ATP"/>
    <property type="match status" value="1"/>
</dbReference>
<evidence type="ECO:0000259" key="12">
    <source>
        <dbReference type="SMART" id="SM00220"/>
    </source>
</evidence>
<feature type="binding site" evidence="10">
    <location>
        <position position="39"/>
    </location>
    <ligand>
        <name>ATP</name>
        <dbReference type="ChEBI" id="CHEBI:30616"/>
    </ligand>
</feature>
<dbReference type="GO" id="GO:0034727">
    <property type="term" value="P:piecemeal microautophagy of the nucleus"/>
    <property type="evidence" value="ECO:0007669"/>
    <property type="project" value="TreeGrafter"/>
</dbReference>
<keyword evidence="4" id="KW-0808">Transferase</keyword>
<feature type="coiled-coil region" evidence="11">
    <location>
        <begin position="346"/>
        <end position="373"/>
    </location>
</feature>
<dbReference type="PANTHER" id="PTHR24348">
    <property type="entry name" value="SERINE/THREONINE-PROTEIN KINASE UNC-51-RELATED"/>
    <property type="match status" value="1"/>
</dbReference>
<evidence type="ECO:0000256" key="5">
    <source>
        <dbReference type="ARBA" id="ARBA00022741"/>
    </source>
</evidence>
<keyword evidence="6 13" id="KW-0418">Kinase</keyword>
<dbReference type="PROSITE" id="PS00108">
    <property type="entry name" value="PROTEIN_KINASE_ST"/>
    <property type="match status" value="1"/>
</dbReference>
<organism evidence="13">
    <name type="scientific">Dugesia japonica</name>
    <name type="common">Planarian</name>
    <dbReference type="NCBI Taxonomy" id="6161"/>
    <lineage>
        <taxon>Eukaryota</taxon>
        <taxon>Metazoa</taxon>
        <taxon>Spiralia</taxon>
        <taxon>Lophotrochozoa</taxon>
        <taxon>Platyhelminthes</taxon>
        <taxon>Rhabditophora</taxon>
        <taxon>Seriata</taxon>
        <taxon>Tricladida</taxon>
        <taxon>Continenticola</taxon>
        <taxon>Geoplanoidea</taxon>
        <taxon>Dugesiidae</taxon>
        <taxon>Dugesia</taxon>
    </lineage>
</organism>
<sequence length="485" mass="55935">MFTPTLPNYVFCEKLGKGTNATVFKAHKKGEINKAVAVKCINKKVLNKTGSDNLVSEISILKELCHEYIVQLLDFTWDSNFIYLILEYCPGGDLYSYIKKHTYLDEPVVHRFLQQLALALQFLYQKSILHMDLKPPNILLTSSIRPKLKLADFGFAKCIEGTVNMDFLRGSLLYMAPEVYLSGTYSAKCDLWSVGVIIYECLIGKAPFYSNSLDELKSKIIDKNPVIIPYETPTGIPISENCVALMSGLLQRNFDDRLSYEEFLNHKFVDIEHSPSNKSLSISLDILQIAKAEEDRWRERYTNSSIGPRERRIANVMELRRIYENYLDGLSHMLAAINYETSETKRNSLKEIMSEKFNQVELLQQELNSLNSDFSKPMSNEDNLNILERECYDNELLSENVEQLRKFYELIEHNHLKIAIDKFTNIFESSYSLIKEDTNVPRKQLFYKELEYAMSVAENAKALMKNTDMKSLKKHRDSINGCVIS</sequence>
<accession>A0A8F2IFI0</accession>
<comment type="catalytic activity">
    <reaction evidence="9">
        <text>L-seryl-[protein] + ATP = O-phospho-L-seryl-[protein] + ADP + H(+)</text>
        <dbReference type="Rhea" id="RHEA:17989"/>
        <dbReference type="Rhea" id="RHEA-COMP:9863"/>
        <dbReference type="Rhea" id="RHEA-COMP:11604"/>
        <dbReference type="ChEBI" id="CHEBI:15378"/>
        <dbReference type="ChEBI" id="CHEBI:29999"/>
        <dbReference type="ChEBI" id="CHEBI:30616"/>
        <dbReference type="ChEBI" id="CHEBI:83421"/>
        <dbReference type="ChEBI" id="CHEBI:456216"/>
        <dbReference type="EC" id="2.7.11.1"/>
    </reaction>
</comment>
<dbReference type="Gene3D" id="1.10.510.10">
    <property type="entry name" value="Transferase(Phosphotransferase) domain 1"/>
    <property type="match status" value="1"/>
</dbReference>
<dbReference type="GO" id="GO:0042594">
    <property type="term" value="P:response to starvation"/>
    <property type="evidence" value="ECO:0007669"/>
    <property type="project" value="TreeGrafter"/>
</dbReference>
<dbReference type="InterPro" id="IPR036181">
    <property type="entry name" value="MIT_dom_sf"/>
</dbReference>
<dbReference type="GO" id="GO:0000045">
    <property type="term" value="P:autophagosome assembly"/>
    <property type="evidence" value="ECO:0007669"/>
    <property type="project" value="TreeGrafter"/>
</dbReference>
<evidence type="ECO:0000256" key="4">
    <source>
        <dbReference type="ARBA" id="ARBA00022679"/>
    </source>
</evidence>
<dbReference type="GO" id="GO:0061709">
    <property type="term" value="P:reticulophagy"/>
    <property type="evidence" value="ECO:0007669"/>
    <property type="project" value="TreeGrafter"/>
</dbReference>
<keyword evidence="5 10" id="KW-0547">Nucleotide-binding</keyword>
<evidence type="ECO:0000256" key="11">
    <source>
        <dbReference type="SAM" id="Coils"/>
    </source>
</evidence>
<dbReference type="Gene3D" id="3.30.200.20">
    <property type="entry name" value="Phosphorylase Kinase, domain 1"/>
    <property type="match status" value="1"/>
</dbReference>
<keyword evidence="7 10" id="KW-0067">ATP-binding</keyword>
<proteinExistence type="evidence at transcript level"/>
<keyword evidence="3" id="KW-0723">Serine/threonine-protein kinase</keyword>
<dbReference type="InterPro" id="IPR045269">
    <property type="entry name" value="Atg1-like"/>
</dbReference>
<keyword evidence="2" id="KW-0963">Cytoplasm</keyword>
<dbReference type="SUPFAM" id="SSF56112">
    <property type="entry name" value="Protein kinase-like (PK-like)"/>
    <property type="match status" value="1"/>
</dbReference>
<dbReference type="GO" id="GO:0010506">
    <property type="term" value="P:regulation of autophagy"/>
    <property type="evidence" value="ECO:0007669"/>
    <property type="project" value="InterPro"/>
</dbReference>
<dbReference type="GO" id="GO:0005829">
    <property type="term" value="C:cytosol"/>
    <property type="evidence" value="ECO:0007669"/>
    <property type="project" value="TreeGrafter"/>
</dbReference>
<dbReference type="GO" id="GO:0034045">
    <property type="term" value="C:phagophore assembly site membrane"/>
    <property type="evidence" value="ECO:0007669"/>
    <property type="project" value="TreeGrafter"/>
</dbReference>
<reference evidence="13" key="1">
    <citation type="submission" date="2020-06" db="EMBL/GenBank/DDBJ databases">
        <authorList>
            <person name="Dong Z."/>
            <person name="Chen G."/>
        </authorList>
    </citation>
    <scope>NUCLEOTIDE SEQUENCE</scope>
</reference>
<dbReference type="SUPFAM" id="SSF116846">
    <property type="entry name" value="MIT domain"/>
    <property type="match status" value="1"/>
</dbReference>
<evidence type="ECO:0000256" key="10">
    <source>
        <dbReference type="PROSITE-ProRule" id="PRU10141"/>
    </source>
</evidence>
<evidence type="ECO:0000313" key="13">
    <source>
        <dbReference type="EMBL" id="QWS68313.1"/>
    </source>
</evidence>
<dbReference type="GO" id="GO:0004674">
    <property type="term" value="F:protein serine/threonine kinase activity"/>
    <property type="evidence" value="ECO:0007669"/>
    <property type="project" value="UniProtKB-KW"/>
</dbReference>
<dbReference type="SMART" id="SM00220">
    <property type="entry name" value="S_TKc"/>
    <property type="match status" value="1"/>
</dbReference>
<dbReference type="GO" id="GO:0005524">
    <property type="term" value="F:ATP binding"/>
    <property type="evidence" value="ECO:0007669"/>
    <property type="project" value="UniProtKB-UniRule"/>
</dbReference>
<dbReference type="AlphaFoldDB" id="A0A8F2IFI0"/>
<evidence type="ECO:0000256" key="9">
    <source>
        <dbReference type="ARBA" id="ARBA00048679"/>
    </source>
</evidence>
<dbReference type="EMBL" id="MT569392">
    <property type="protein sequence ID" value="QWS68313.1"/>
    <property type="molecule type" value="mRNA"/>
</dbReference>
<feature type="domain" description="Protein kinase" evidence="12">
    <location>
        <begin position="9"/>
        <end position="269"/>
    </location>
</feature>
<evidence type="ECO:0000256" key="7">
    <source>
        <dbReference type="ARBA" id="ARBA00022840"/>
    </source>
</evidence>
<dbReference type="FunFam" id="3.30.200.20:FF:000042">
    <property type="entry name" value="Aurora kinase A"/>
    <property type="match status" value="1"/>
</dbReference>
<dbReference type="EC" id="2.7.11.1" evidence="1"/>
<dbReference type="GO" id="GO:0000422">
    <property type="term" value="P:autophagy of mitochondrion"/>
    <property type="evidence" value="ECO:0007669"/>
    <property type="project" value="TreeGrafter"/>
</dbReference>
<dbReference type="FunFam" id="1.10.510.10:FF:000571">
    <property type="entry name" value="Maternal embryonic leucine zipper kinase"/>
    <property type="match status" value="1"/>
</dbReference>
<dbReference type="InterPro" id="IPR000719">
    <property type="entry name" value="Prot_kinase_dom"/>
</dbReference>
<gene>
    <name evidence="13" type="primary">Atg1-3</name>
</gene>